<evidence type="ECO:0000256" key="5">
    <source>
        <dbReference type="ARBA" id="ARBA00023098"/>
    </source>
</evidence>
<comment type="caution">
    <text evidence="7">The sequence shown here is derived from an EMBL/GenBank/DDBJ whole genome shotgun (WGS) entry which is preliminary data.</text>
</comment>
<dbReference type="AlphaFoldDB" id="A0A1W0A9G8"/>
<keyword evidence="4" id="KW-0378">Hydrolase</keyword>
<dbReference type="Proteomes" id="UP000243217">
    <property type="component" value="Unassembled WGS sequence"/>
</dbReference>
<comment type="subcellular location">
    <subcellularLocation>
        <location evidence="1">Secreted</location>
    </subcellularLocation>
</comment>
<keyword evidence="2" id="KW-0964">Secreted</keyword>
<feature type="domain" description="Lipase-like C-terminal" evidence="6">
    <location>
        <begin position="6"/>
        <end position="121"/>
    </location>
</feature>
<dbReference type="GO" id="GO:0005576">
    <property type="term" value="C:extracellular region"/>
    <property type="evidence" value="ECO:0007669"/>
    <property type="project" value="UniProtKB-SubCell"/>
</dbReference>
<evidence type="ECO:0000256" key="2">
    <source>
        <dbReference type="ARBA" id="ARBA00022525"/>
    </source>
</evidence>
<dbReference type="Pfam" id="PF24708">
    <property type="entry name" value="Lip_C"/>
    <property type="match status" value="1"/>
</dbReference>
<dbReference type="Gene3D" id="3.40.50.1820">
    <property type="entry name" value="alpha/beta hydrolase"/>
    <property type="match status" value="1"/>
</dbReference>
<evidence type="ECO:0000256" key="4">
    <source>
        <dbReference type="ARBA" id="ARBA00022801"/>
    </source>
</evidence>
<keyword evidence="3" id="KW-0732">Signal</keyword>
<evidence type="ECO:0000259" key="6">
    <source>
        <dbReference type="Pfam" id="PF24708"/>
    </source>
</evidence>
<dbReference type="GO" id="GO:0016787">
    <property type="term" value="F:hydrolase activity"/>
    <property type="evidence" value="ECO:0007669"/>
    <property type="project" value="UniProtKB-KW"/>
</dbReference>
<keyword evidence="5" id="KW-0443">Lipid metabolism</keyword>
<reference evidence="7 8" key="1">
    <citation type="journal article" date="2014" name="Genome Biol. Evol.">
        <title>The secreted proteins of Achlya hypogyna and Thraustotheca clavata identify the ancestral oomycete secretome and reveal gene acquisitions by horizontal gene transfer.</title>
        <authorList>
            <person name="Misner I."/>
            <person name="Blouin N."/>
            <person name="Leonard G."/>
            <person name="Richards T.A."/>
            <person name="Lane C.E."/>
        </authorList>
    </citation>
    <scope>NUCLEOTIDE SEQUENCE [LARGE SCALE GENOMIC DNA]</scope>
    <source>
        <strain evidence="7 8">ATCC 34112</strain>
    </source>
</reference>
<dbReference type="EMBL" id="JNBS01000303">
    <property type="protein sequence ID" value="OQS06821.1"/>
    <property type="molecule type" value="Genomic_DNA"/>
</dbReference>
<sequence length="422" mass="48005">MELTTSPAVLIHGLLGWGKHKPFYGRGPNYWPIKHLDEINPNYILVDVGVVSSDHDRACEVFYQLIGGTVDYGEEHAKEKKHERYGATFKTALHPKWSEEHPVHLFGHSYGATTALELYQLICTDFFKVGSNYKWVKSIVSIAGPLSGATMSHMCGLDDDLTVKAGSVNHLLSMAISFIWRLQQTFPVLEELYPLRINQWVKYCTWSSVFSVNTTPLKTADTAFHCLLPSSRFLRNSQLVHMDKVHLFSIVSRDDESTSLHIVDVLGLLGVVLLWRRKKHKWLLMLIAIGLFQRLRSRDIAKIPFLMTHALRWHANTTSKPLYDGYDQDKWAANDGIVNTYSMLCARYCETYPAQGDTLKQNMSRVASHVSIDMNEDNHGLPKGQWHVYRVAKNHFCGTAGDADAKELYLKLFRLLNTAVQV</sequence>
<evidence type="ECO:0000313" key="7">
    <source>
        <dbReference type="EMBL" id="OQS06821.1"/>
    </source>
</evidence>
<evidence type="ECO:0000256" key="1">
    <source>
        <dbReference type="ARBA" id="ARBA00004613"/>
    </source>
</evidence>
<dbReference type="OrthoDB" id="206848at2759"/>
<dbReference type="InterPro" id="IPR056304">
    <property type="entry name" value="Lip-like_C"/>
</dbReference>
<protein>
    <recommendedName>
        <fullName evidence="6">Lipase-like C-terminal domain-containing protein</fullName>
    </recommendedName>
</protein>
<organism evidence="7 8">
    <name type="scientific">Thraustotheca clavata</name>
    <dbReference type="NCBI Taxonomy" id="74557"/>
    <lineage>
        <taxon>Eukaryota</taxon>
        <taxon>Sar</taxon>
        <taxon>Stramenopiles</taxon>
        <taxon>Oomycota</taxon>
        <taxon>Saprolegniomycetes</taxon>
        <taxon>Saprolegniales</taxon>
        <taxon>Achlyaceae</taxon>
        <taxon>Thraustotheca</taxon>
    </lineage>
</organism>
<dbReference type="SUPFAM" id="SSF53474">
    <property type="entry name" value="alpha/beta-Hydrolases"/>
    <property type="match status" value="1"/>
</dbReference>
<evidence type="ECO:0000256" key="3">
    <source>
        <dbReference type="ARBA" id="ARBA00022729"/>
    </source>
</evidence>
<dbReference type="PANTHER" id="PTHR34043:SF3">
    <property type="entry name" value="ALPHA_BETA-HYDROLASES SUPERFAMILY PROTEIN"/>
    <property type="match status" value="1"/>
</dbReference>
<evidence type="ECO:0000313" key="8">
    <source>
        <dbReference type="Proteomes" id="UP000243217"/>
    </source>
</evidence>
<dbReference type="GO" id="GO:0006629">
    <property type="term" value="P:lipid metabolic process"/>
    <property type="evidence" value="ECO:0007669"/>
    <property type="project" value="UniProtKB-KW"/>
</dbReference>
<name>A0A1W0A9G8_9STRA</name>
<dbReference type="STRING" id="74557.A0A1W0A9G8"/>
<dbReference type="PANTHER" id="PTHR34043">
    <property type="entry name" value="ALPHA/BETA-HYDROLASES SUPERFAMILY PROTEIN"/>
    <property type="match status" value="1"/>
</dbReference>
<dbReference type="InterPro" id="IPR029058">
    <property type="entry name" value="AB_hydrolase_fold"/>
</dbReference>
<gene>
    <name evidence="7" type="ORF">THRCLA_01159</name>
</gene>
<keyword evidence="8" id="KW-1185">Reference proteome</keyword>
<proteinExistence type="predicted"/>
<accession>A0A1W0A9G8</accession>